<dbReference type="EMBL" id="GL832979">
    <property type="protein sequence ID" value="EGD77723.1"/>
    <property type="molecule type" value="Genomic_DNA"/>
</dbReference>
<evidence type="ECO:0000313" key="2">
    <source>
        <dbReference type="Proteomes" id="UP000007799"/>
    </source>
</evidence>
<keyword evidence="2" id="KW-1185">Reference proteome</keyword>
<proteinExistence type="predicted"/>
<sequence length="494" mass="53726">MNGASLLDVGHDVLGTIFKLLTVEDRCKLGATCRQCMEIFLSPHIWDTIDLRSPHGHQIGCKQLESYCHLGEGRLQTLIVQHAVACSVLENILGDSEVVANLRHVNLCATPLPSFVFSHHAQVQRPSLVNIEMDLLSRLPHLTTLEVNADALLGVSDVVEMPRLQRLCIWSRGTRSFEFSCNHLRELELHFAEHVPSGLLRLIAAHASTLESVVVTGGRGAADIQSAIDAAEQFPRLHTIVATADREIALNNVLRNAPELHTCIADGRVTRALPPRIHTLGGRLAGPLAPSAARTIKGLKLLNSSITCLEGMTNITSFEYKSNPAGCRSDVDSGISFVSFCLPYCKRLQELSVTFTSRKDNLDITPIITACADTLRSLHVGKGTCASLSDQRLRHLTHLSVEGVITDASEGCTPVVERVVMKTAFKDATTLSYVLFASTQVQHLTLLLGRATAEQVDVVAAALKQWPLLKAVRLSASLESLSVLETIHKLGLVV</sequence>
<dbReference type="InterPro" id="IPR036047">
    <property type="entry name" value="F-box-like_dom_sf"/>
</dbReference>
<dbReference type="InParanoid" id="F2UKS4"/>
<dbReference type="PANTHER" id="PTHR38926">
    <property type="entry name" value="F-BOX DOMAIN CONTAINING PROTEIN, EXPRESSED"/>
    <property type="match status" value="1"/>
</dbReference>
<dbReference type="RefSeq" id="XP_004990199.1">
    <property type="nucleotide sequence ID" value="XM_004990142.1"/>
</dbReference>
<dbReference type="InterPro" id="IPR032675">
    <property type="entry name" value="LRR_dom_sf"/>
</dbReference>
<evidence type="ECO:0008006" key="3">
    <source>
        <dbReference type="Google" id="ProtNLM"/>
    </source>
</evidence>
<dbReference type="KEGG" id="sre:PTSG_08814"/>
<dbReference type="SUPFAM" id="SSF81383">
    <property type="entry name" value="F-box domain"/>
    <property type="match status" value="1"/>
</dbReference>
<reference evidence="1" key="1">
    <citation type="submission" date="2009-08" db="EMBL/GenBank/DDBJ databases">
        <title>Annotation of Salpingoeca rosetta.</title>
        <authorList>
            <consortium name="The Broad Institute Genome Sequencing Platform"/>
            <person name="Russ C."/>
            <person name="Cuomo C."/>
            <person name="Burger G."/>
            <person name="Gray M.W."/>
            <person name="Holland P.W.H."/>
            <person name="King N."/>
            <person name="Lang F.B.F."/>
            <person name="Roger A.J."/>
            <person name="Ruiz-Trillo I."/>
            <person name="Young S.K."/>
            <person name="Zeng Q."/>
            <person name="Gargeya S."/>
            <person name="Alvarado L."/>
            <person name="Berlin A."/>
            <person name="Chapman S.B."/>
            <person name="Chen Z."/>
            <person name="Freedman E."/>
            <person name="Gellesch M."/>
            <person name="Goldberg J."/>
            <person name="Griggs A."/>
            <person name="Gujja S."/>
            <person name="Heilman E."/>
            <person name="Heiman D."/>
            <person name="Howarth C."/>
            <person name="Mehta T."/>
            <person name="Neiman D."/>
            <person name="Pearson M."/>
            <person name="Roberts A."/>
            <person name="Saif S."/>
            <person name="Shea T."/>
            <person name="Shenoy N."/>
            <person name="Sisk P."/>
            <person name="Stolte C."/>
            <person name="Sykes S."/>
            <person name="White J."/>
            <person name="Yandava C."/>
            <person name="Haas B."/>
            <person name="Nusbaum C."/>
            <person name="Birren B."/>
        </authorList>
    </citation>
    <scope>NUCLEOTIDE SEQUENCE [LARGE SCALE GENOMIC DNA]</scope>
    <source>
        <strain evidence="1">ATCC 50818</strain>
    </source>
</reference>
<dbReference type="AlphaFoldDB" id="F2UKS4"/>
<protein>
    <recommendedName>
        <fullName evidence="3">F-box domain-containing protein</fullName>
    </recommendedName>
</protein>
<gene>
    <name evidence="1" type="ORF">PTSG_08814</name>
</gene>
<accession>F2UKS4</accession>
<evidence type="ECO:0000313" key="1">
    <source>
        <dbReference type="EMBL" id="EGD77723.1"/>
    </source>
</evidence>
<dbReference type="GeneID" id="16070752"/>
<dbReference type="Proteomes" id="UP000007799">
    <property type="component" value="Unassembled WGS sequence"/>
</dbReference>
<dbReference type="SUPFAM" id="SSF52047">
    <property type="entry name" value="RNI-like"/>
    <property type="match status" value="1"/>
</dbReference>
<name>F2UKS4_SALR5</name>
<dbReference type="Gene3D" id="3.80.10.10">
    <property type="entry name" value="Ribonuclease Inhibitor"/>
    <property type="match status" value="1"/>
</dbReference>
<dbReference type="PANTHER" id="PTHR38926:SF5">
    <property type="entry name" value="F-BOX AND LEUCINE-RICH REPEAT PROTEIN 6"/>
    <property type="match status" value="1"/>
</dbReference>
<organism evidence="2">
    <name type="scientific">Salpingoeca rosetta (strain ATCC 50818 / BSB-021)</name>
    <dbReference type="NCBI Taxonomy" id="946362"/>
    <lineage>
        <taxon>Eukaryota</taxon>
        <taxon>Choanoflagellata</taxon>
        <taxon>Craspedida</taxon>
        <taxon>Salpingoecidae</taxon>
        <taxon>Salpingoeca</taxon>
    </lineage>
</organism>